<accession>A0ABW3TSZ3</accession>
<sequence>MSDTFTASNGKQISVESEEGLFRVGGMPLTSMEVVALREFFQHERDKELGRWRCPEGTDLVVYPLEVAAHTDAAYRECVVVDEATGSRQEFGSDLPQCHGGPFREAARAFFAAHPEPKPEWHDAKPGEVWAITAGGHPDEFAVQVTPEFTFGTHDGDLISTKDEGIVSARRIFPEAPSE</sequence>
<dbReference type="RefSeq" id="WP_343962884.1">
    <property type="nucleotide sequence ID" value="NZ_BAAAKZ010000021.1"/>
</dbReference>
<evidence type="ECO:0000313" key="2">
    <source>
        <dbReference type="Proteomes" id="UP001597181"/>
    </source>
</evidence>
<proteinExistence type="predicted"/>
<dbReference type="EMBL" id="JBHTLY010000016">
    <property type="protein sequence ID" value="MFD1203492.1"/>
    <property type="molecule type" value="Genomic_DNA"/>
</dbReference>
<keyword evidence="2" id="KW-1185">Reference proteome</keyword>
<comment type="caution">
    <text evidence="1">The sequence shown here is derived from an EMBL/GenBank/DDBJ whole genome shotgun (WGS) entry which is preliminary data.</text>
</comment>
<evidence type="ECO:0000313" key="1">
    <source>
        <dbReference type="EMBL" id="MFD1203492.1"/>
    </source>
</evidence>
<reference evidence="2" key="1">
    <citation type="journal article" date="2019" name="Int. J. Syst. Evol. Microbiol.">
        <title>The Global Catalogue of Microorganisms (GCM) 10K type strain sequencing project: providing services to taxonomists for standard genome sequencing and annotation.</title>
        <authorList>
            <consortium name="The Broad Institute Genomics Platform"/>
            <consortium name="The Broad Institute Genome Sequencing Center for Infectious Disease"/>
            <person name="Wu L."/>
            <person name="Ma J."/>
        </authorList>
    </citation>
    <scope>NUCLEOTIDE SEQUENCE [LARGE SCALE GENOMIC DNA]</scope>
    <source>
        <strain evidence="2">CCUG 50213</strain>
    </source>
</reference>
<gene>
    <name evidence="1" type="ORF">ACFQ3U_16490</name>
</gene>
<protein>
    <submittedName>
        <fullName evidence="1">Uncharacterized protein</fullName>
    </submittedName>
</protein>
<organism evidence="1 2">
    <name type="scientific">Leucobacter albus</name>
    <dbReference type="NCBI Taxonomy" id="272210"/>
    <lineage>
        <taxon>Bacteria</taxon>
        <taxon>Bacillati</taxon>
        <taxon>Actinomycetota</taxon>
        <taxon>Actinomycetes</taxon>
        <taxon>Micrococcales</taxon>
        <taxon>Microbacteriaceae</taxon>
        <taxon>Leucobacter</taxon>
    </lineage>
</organism>
<dbReference type="Proteomes" id="UP001597181">
    <property type="component" value="Unassembled WGS sequence"/>
</dbReference>
<name>A0ABW3TSZ3_9MICO</name>